<evidence type="ECO:0000256" key="2">
    <source>
        <dbReference type="SAM" id="Phobius"/>
    </source>
</evidence>
<feature type="compositionally biased region" description="Basic residues" evidence="1">
    <location>
        <begin position="84"/>
        <end position="95"/>
    </location>
</feature>
<comment type="caution">
    <text evidence="3">The sequence shown here is derived from an EMBL/GenBank/DDBJ whole genome shotgun (WGS) entry which is preliminary data.</text>
</comment>
<feature type="compositionally biased region" description="Low complexity" evidence="1">
    <location>
        <begin position="46"/>
        <end position="60"/>
    </location>
</feature>
<dbReference type="EMBL" id="JAKOGI010001457">
    <property type="protein sequence ID" value="KAJ8425526.1"/>
    <property type="molecule type" value="Genomic_DNA"/>
</dbReference>
<dbReference type="AlphaFoldDB" id="A0A9Q1JLY9"/>
<evidence type="ECO:0000313" key="3">
    <source>
        <dbReference type="EMBL" id="KAJ8425526.1"/>
    </source>
</evidence>
<evidence type="ECO:0000256" key="1">
    <source>
        <dbReference type="SAM" id="MobiDB-lite"/>
    </source>
</evidence>
<keyword evidence="2" id="KW-1133">Transmembrane helix</keyword>
<dbReference type="PANTHER" id="PTHR48436">
    <property type="entry name" value="2, PUTATIVE-RELATED"/>
    <property type="match status" value="1"/>
</dbReference>
<evidence type="ECO:0000313" key="4">
    <source>
        <dbReference type="Proteomes" id="UP001153076"/>
    </source>
</evidence>
<dbReference type="OrthoDB" id="903824at2759"/>
<dbReference type="Proteomes" id="UP001153076">
    <property type="component" value="Unassembled WGS sequence"/>
</dbReference>
<protein>
    <recommendedName>
        <fullName evidence="5">Late embryogenesis abundant protein LEA-2 subgroup domain-containing protein</fullName>
    </recommendedName>
</protein>
<evidence type="ECO:0008006" key="5">
    <source>
        <dbReference type="Google" id="ProtNLM"/>
    </source>
</evidence>
<organism evidence="3 4">
    <name type="scientific">Carnegiea gigantea</name>
    <dbReference type="NCBI Taxonomy" id="171969"/>
    <lineage>
        <taxon>Eukaryota</taxon>
        <taxon>Viridiplantae</taxon>
        <taxon>Streptophyta</taxon>
        <taxon>Embryophyta</taxon>
        <taxon>Tracheophyta</taxon>
        <taxon>Spermatophyta</taxon>
        <taxon>Magnoliopsida</taxon>
        <taxon>eudicotyledons</taxon>
        <taxon>Gunneridae</taxon>
        <taxon>Pentapetalae</taxon>
        <taxon>Caryophyllales</taxon>
        <taxon>Cactineae</taxon>
        <taxon>Cactaceae</taxon>
        <taxon>Cactoideae</taxon>
        <taxon>Echinocereeae</taxon>
        <taxon>Carnegiea</taxon>
    </lineage>
</organism>
<feature type="transmembrane region" description="Helical" evidence="2">
    <location>
        <begin position="140"/>
        <end position="161"/>
    </location>
</feature>
<accession>A0A9Q1JLY9</accession>
<keyword evidence="2" id="KW-0812">Transmembrane</keyword>
<sequence length="327" mass="36491">MIHTSESDITSLATSSPRSSPKATQPAYYVQSPSRDSHEEDNDVKSATSATATQATSTPTGYRSPSLESPLSRMTAVSRVSGGFRRKGRHVRGRERGRLLGHVTEGEEGQEEEEVEEDREFYVNWWKDEEKEELSRSCKVFMLVVGFALVFLLSCLVVWGASRRFNAQVFLQKMSVNNLYVGEGSDQTGVPSKMLTINCSLKMRVHNPATFFGIHVSCSPITLRYYDLTIASAQMETYYQPKSSWRTLSVNIQGSKVPLYGAGAGFVFSNKDPNGVPMTLDFEITTQGNVVGKLVKAKHRRQIKCSFTISSYATHIVHFGEHSCVYR</sequence>
<feature type="compositionally biased region" description="Polar residues" evidence="1">
    <location>
        <begin position="7"/>
        <end position="23"/>
    </location>
</feature>
<proteinExistence type="predicted"/>
<reference evidence="3" key="1">
    <citation type="submission" date="2022-04" db="EMBL/GenBank/DDBJ databases">
        <title>Carnegiea gigantea Genome sequencing and assembly v2.</title>
        <authorList>
            <person name="Copetti D."/>
            <person name="Sanderson M.J."/>
            <person name="Burquez A."/>
            <person name="Wojciechowski M.F."/>
        </authorList>
    </citation>
    <scope>NUCLEOTIDE SEQUENCE</scope>
    <source>
        <strain evidence="3">SGP5-SGP5p</strain>
        <tissue evidence="3">Aerial part</tissue>
    </source>
</reference>
<dbReference type="PANTHER" id="PTHR48436:SF1">
    <property type="entry name" value="2, PUTATIVE-RELATED"/>
    <property type="match status" value="1"/>
</dbReference>
<keyword evidence="4" id="KW-1185">Reference proteome</keyword>
<feature type="region of interest" description="Disordered" evidence="1">
    <location>
        <begin position="1"/>
        <end position="98"/>
    </location>
</feature>
<keyword evidence="2" id="KW-0472">Membrane</keyword>
<gene>
    <name evidence="3" type="ORF">Cgig2_013253</name>
</gene>
<name>A0A9Q1JLY9_9CARY</name>
<dbReference type="InterPro" id="IPR055276">
    <property type="entry name" value="NHL41-like"/>
</dbReference>